<dbReference type="AlphaFoldDB" id="A0A9X3ILF1"/>
<feature type="domain" description="Chromosomal replication initiator DnaA C-terminal" evidence="1">
    <location>
        <begin position="99"/>
        <end position="167"/>
    </location>
</feature>
<dbReference type="Proteomes" id="UP001144805">
    <property type="component" value="Unassembled WGS sequence"/>
</dbReference>
<dbReference type="CDD" id="cd06571">
    <property type="entry name" value="Bac_DnaA_C"/>
    <property type="match status" value="1"/>
</dbReference>
<evidence type="ECO:0000313" key="3">
    <source>
        <dbReference type="Proteomes" id="UP001144805"/>
    </source>
</evidence>
<name>A0A9X3ILF1_9HYPH</name>
<dbReference type="EMBL" id="JAPKNK010000006">
    <property type="protein sequence ID" value="MCX5570604.1"/>
    <property type="molecule type" value="Genomic_DNA"/>
</dbReference>
<organism evidence="2 3">
    <name type="scientific">Kaistia nematophila</name>
    <dbReference type="NCBI Taxonomy" id="2994654"/>
    <lineage>
        <taxon>Bacteria</taxon>
        <taxon>Pseudomonadati</taxon>
        <taxon>Pseudomonadota</taxon>
        <taxon>Alphaproteobacteria</taxon>
        <taxon>Hyphomicrobiales</taxon>
        <taxon>Kaistiaceae</taxon>
        <taxon>Kaistia</taxon>
    </lineage>
</organism>
<comment type="caution">
    <text evidence="2">The sequence shown here is derived from an EMBL/GenBank/DDBJ whole genome shotgun (WGS) entry which is preliminary data.</text>
</comment>
<dbReference type="InterPro" id="IPR013159">
    <property type="entry name" value="DnaA_C"/>
</dbReference>
<proteinExistence type="predicted"/>
<sequence length="183" mass="20032">MNHATPEDLAMSRGQRIEACRRSLSLLLIHHGANPPDGAARAAVARLRGQIAAGATAVRRDEPPPLLAPAAVARRRERAAKVVAARPSRRKAPDVDMEHLLSIAAAVMLRDGLNENELFSHRRNPALVRARHEIMYRAAKETKLSLPQIGRFLERDHSSVVHGIARHAERLGLDRPRPPGGVA</sequence>
<evidence type="ECO:0000259" key="1">
    <source>
        <dbReference type="SMART" id="SM00760"/>
    </source>
</evidence>
<evidence type="ECO:0000313" key="2">
    <source>
        <dbReference type="EMBL" id="MCX5570604.1"/>
    </source>
</evidence>
<dbReference type="GO" id="GO:0006275">
    <property type="term" value="P:regulation of DNA replication"/>
    <property type="evidence" value="ECO:0007669"/>
    <property type="project" value="InterPro"/>
</dbReference>
<dbReference type="Pfam" id="PF08299">
    <property type="entry name" value="Bac_DnaA_C"/>
    <property type="match status" value="1"/>
</dbReference>
<reference evidence="2" key="1">
    <citation type="submission" date="2022-11" db="EMBL/GenBank/DDBJ databases">
        <title>Biodiversity and phylogenetic relationships of bacteria.</title>
        <authorList>
            <person name="Machado R.A.R."/>
            <person name="Bhat A."/>
            <person name="Loulou A."/>
            <person name="Kallel S."/>
        </authorList>
    </citation>
    <scope>NUCLEOTIDE SEQUENCE</scope>
    <source>
        <strain evidence="2">K-TC2</strain>
    </source>
</reference>
<dbReference type="SMART" id="SM00760">
    <property type="entry name" value="Bac_DnaA_C"/>
    <property type="match status" value="1"/>
</dbReference>
<gene>
    <name evidence="2" type="ORF">OSH07_15450</name>
</gene>
<dbReference type="GO" id="GO:0005524">
    <property type="term" value="F:ATP binding"/>
    <property type="evidence" value="ECO:0007669"/>
    <property type="project" value="InterPro"/>
</dbReference>
<accession>A0A9X3ILF1</accession>
<keyword evidence="3" id="KW-1185">Reference proteome</keyword>
<dbReference type="InterPro" id="IPR010921">
    <property type="entry name" value="Trp_repressor/repl_initiator"/>
</dbReference>
<dbReference type="SUPFAM" id="SSF48295">
    <property type="entry name" value="TrpR-like"/>
    <property type="match status" value="1"/>
</dbReference>
<protein>
    <recommendedName>
        <fullName evidence="1">Chromosomal replication initiator DnaA C-terminal domain-containing protein</fullName>
    </recommendedName>
</protein>
<dbReference type="Gene3D" id="1.10.1750.10">
    <property type="match status" value="1"/>
</dbReference>
<dbReference type="RefSeq" id="WP_266339563.1">
    <property type="nucleotide sequence ID" value="NZ_JAPKNK010000006.1"/>
</dbReference>
<dbReference type="GO" id="GO:0006270">
    <property type="term" value="P:DNA replication initiation"/>
    <property type="evidence" value="ECO:0007669"/>
    <property type="project" value="InterPro"/>
</dbReference>
<dbReference type="GO" id="GO:0043565">
    <property type="term" value="F:sequence-specific DNA binding"/>
    <property type="evidence" value="ECO:0007669"/>
    <property type="project" value="InterPro"/>
</dbReference>